<accession>X1BY68</accession>
<organism evidence="1">
    <name type="scientific">marine sediment metagenome</name>
    <dbReference type="NCBI Taxonomy" id="412755"/>
    <lineage>
        <taxon>unclassified sequences</taxon>
        <taxon>metagenomes</taxon>
        <taxon>ecological metagenomes</taxon>
    </lineage>
</organism>
<name>X1BY68_9ZZZZ</name>
<proteinExistence type="predicted"/>
<dbReference type="AlphaFoldDB" id="X1BY68"/>
<protein>
    <recommendedName>
        <fullName evidence="2">Glutamine amidotransferase domain-containing protein</fullName>
    </recommendedName>
</protein>
<comment type="caution">
    <text evidence="1">The sequence shown here is derived from an EMBL/GenBank/DDBJ whole genome shotgun (WGS) entry which is preliminary data.</text>
</comment>
<dbReference type="EMBL" id="BART01025427">
    <property type="protein sequence ID" value="GAH00776.1"/>
    <property type="molecule type" value="Genomic_DNA"/>
</dbReference>
<sequence>AYIPPGCVLLATNVACPVQMFRLRRNIYATQFHPEGDAEGFALRINIYKNHGYFPPESAQELIEAVVNEEAPEAKLILKRFVNRYRTAVNYSRSK</sequence>
<dbReference type="InterPro" id="IPR029062">
    <property type="entry name" value="Class_I_gatase-like"/>
</dbReference>
<reference evidence="1" key="1">
    <citation type="journal article" date="2014" name="Front. Microbiol.">
        <title>High frequency of phylogenetically diverse reductive dehalogenase-homologous genes in deep subseafloor sedimentary metagenomes.</title>
        <authorList>
            <person name="Kawai M."/>
            <person name="Futagami T."/>
            <person name="Toyoda A."/>
            <person name="Takaki Y."/>
            <person name="Nishi S."/>
            <person name="Hori S."/>
            <person name="Arai W."/>
            <person name="Tsubouchi T."/>
            <person name="Morono Y."/>
            <person name="Uchiyama I."/>
            <person name="Ito T."/>
            <person name="Fujiyama A."/>
            <person name="Inagaki F."/>
            <person name="Takami H."/>
        </authorList>
    </citation>
    <scope>NUCLEOTIDE SEQUENCE</scope>
    <source>
        <strain evidence="1">Expedition CK06-06</strain>
    </source>
</reference>
<feature type="non-terminal residue" evidence="1">
    <location>
        <position position="1"/>
    </location>
</feature>
<dbReference type="Gene3D" id="3.40.50.880">
    <property type="match status" value="1"/>
</dbReference>
<dbReference type="SUPFAM" id="SSF52317">
    <property type="entry name" value="Class I glutamine amidotransferase-like"/>
    <property type="match status" value="1"/>
</dbReference>
<evidence type="ECO:0008006" key="2">
    <source>
        <dbReference type="Google" id="ProtNLM"/>
    </source>
</evidence>
<evidence type="ECO:0000313" key="1">
    <source>
        <dbReference type="EMBL" id="GAH00776.1"/>
    </source>
</evidence>
<gene>
    <name evidence="1" type="ORF">S01H4_45645</name>
</gene>